<proteinExistence type="predicted"/>
<organism evidence="1 2">
    <name type="scientific">gamma proteobacterium HTCC2207</name>
    <dbReference type="NCBI Taxonomy" id="314287"/>
    <lineage>
        <taxon>Bacteria</taxon>
        <taxon>Pseudomonadati</taxon>
        <taxon>Pseudomonadota</taxon>
        <taxon>Gammaproteobacteria</taxon>
        <taxon>Cellvibrionales</taxon>
        <taxon>Porticoccaceae</taxon>
        <taxon>SAR92 clade</taxon>
    </lineage>
</organism>
<name>Q1YSI2_9GAMM</name>
<keyword evidence="2" id="KW-1185">Reference proteome</keyword>
<evidence type="ECO:0000313" key="2">
    <source>
        <dbReference type="Proteomes" id="UP000005555"/>
    </source>
</evidence>
<dbReference type="AlphaFoldDB" id="Q1YSI2"/>
<sequence length="62" mass="7225">MWISEERKYVRKTLKTTHLDTAVELAENEFFAIKANLNSGRRIFSPTVQQAAEGGQRRHHQK</sequence>
<gene>
    <name evidence="1" type="ORF">GB2207_11423</name>
</gene>
<dbReference type="Proteomes" id="UP000005555">
    <property type="component" value="Unassembled WGS sequence"/>
</dbReference>
<dbReference type="STRING" id="314287.GB2207_11423"/>
<evidence type="ECO:0000313" key="1">
    <source>
        <dbReference type="EMBL" id="EAS47224.1"/>
    </source>
</evidence>
<dbReference type="EMBL" id="AAPI01000003">
    <property type="protein sequence ID" value="EAS47224.1"/>
    <property type="molecule type" value="Genomic_DNA"/>
</dbReference>
<dbReference type="HOGENOM" id="CLU_2897720_0_0_6"/>
<accession>Q1YSI2</accession>
<protein>
    <submittedName>
        <fullName evidence="1">Uncharacterized protein</fullName>
    </submittedName>
</protein>
<reference evidence="1 2" key="1">
    <citation type="submission" date="2006-03" db="EMBL/GenBank/DDBJ databases">
        <authorList>
            <person name="Giovannoni S.J."/>
            <person name="Cho J.-C."/>
            <person name="Ferriera S."/>
            <person name="Johnson J."/>
            <person name="Kravitz S."/>
            <person name="Halpern A."/>
            <person name="Remington K."/>
            <person name="Beeson K."/>
            <person name="Tran B."/>
            <person name="Rogers Y.-H."/>
            <person name="Friedman R."/>
            <person name="Venter J.C."/>
        </authorList>
    </citation>
    <scope>NUCLEOTIDE SEQUENCE [LARGE SCALE GENOMIC DNA]</scope>
    <source>
        <strain evidence="1 2">HTCC2207</strain>
    </source>
</reference>
<comment type="caution">
    <text evidence="1">The sequence shown here is derived from an EMBL/GenBank/DDBJ whole genome shotgun (WGS) entry which is preliminary data.</text>
</comment>